<evidence type="ECO:0000256" key="1">
    <source>
        <dbReference type="SAM" id="Coils"/>
    </source>
</evidence>
<organism evidence="2 3">
    <name type="scientific">Laspinema palackyanum D2a</name>
    <dbReference type="NCBI Taxonomy" id="2953684"/>
    <lineage>
        <taxon>Bacteria</taxon>
        <taxon>Bacillati</taxon>
        <taxon>Cyanobacteriota</taxon>
        <taxon>Cyanophyceae</taxon>
        <taxon>Oscillatoriophycideae</taxon>
        <taxon>Oscillatoriales</taxon>
        <taxon>Laspinemataceae</taxon>
        <taxon>Laspinema</taxon>
        <taxon>Laspinema palackyanum</taxon>
    </lineage>
</organism>
<evidence type="ECO:0000313" key="2">
    <source>
        <dbReference type="EMBL" id="MCT7970364.1"/>
    </source>
</evidence>
<proteinExistence type="predicted"/>
<dbReference type="EMBL" id="JAMXFF010000093">
    <property type="protein sequence ID" value="MCT7970364.1"/>
    <property type="molecule type" value="Genomic_DNA"/>
</dbReference>
<evidence type="ECO:0000313" key="3">
    <source>
        <dbReference type="Proteomes" id="UP001525890"/>
    </source>
</evidence>
<dbReference type="Proteomes" id="UP001525890">
    <property type="component" value="Unassembled WGS sequence"/>
</dbReference>
<name>A0ABT2N035_9CYAN</name>
<sequence length="613" mass="68581">MNSLQKSIGRRFPSSPSPLNLRLEYDYSTFGSPELQTQAQETLQQFFGFVQHTFIRGVEIGRSFRQILQELCEENGSTEGSQRFEEWLESSDFGGSTWMARSLIQISQWFDNQRQRIQKLILNSVQSWSVSAVKELTKIGDENLLVKLLKAGKQTVASIRQTQKTITLGQPATLADWRLISYASCEMDEESLATLQAEAQRLAQMSQPDATEPVVLTDHLVEAVQTLTDWNISKLIKPQPKRKTNPAIAAFLANCGDPDEVVPEAQLQWIERGLGLDAKASQEFRSCVRNLAQGESGNSSDVIPRHHHLQKALGMMQKLAPVVPQSQQSDRLLELERQVKDLTAQLKEADKATALIHALQAQRDRLERENQQLQTLIQENAQKDLEIHLLEQQLTQVEATRSDEVLEQLREQNQQLLSQLEQMQQRYNALASEMAASKQSLKYADNSTLVAKVMALETQLAAQTQNSQQPTTPAQNPQVNIYKALLAQMAHPIPASPVNEGDRVLVVKPQHPATGEFVTVTTEPDSVNFVHIKTDAGETWHICAEDLRLEAMLGDRGLDSISETFAAAASKQSLPGWTEKGYRSPYGLFYRGWAAIAQFAESVLQAESTLEMG</sequence>
<keyword evidence="3" id="KW-1185">Reference proteome</keyword>
<reference evidence="2 3" key="1">
    <citation type="journal article" date="2022" name="Front. Microbiol.">
        <title>High genomic differentiation and limited gene flow indicate recent cryptic speciation within the genus Laspinema (cyanobacteria).</title>
        <authorList>
            <person name="Stanojkovic A."/>
            <person name="Skoupy S."/>
            <person name="Skaloud P."/>
            <person name="Dvorak P."/>
        </authorList>
    </citation>
    <scope>NUCLEOTIDE SEQUENCE [LARGE SCALE GENOMIC DNA]</scope>
    <source>
        <strain evidence="2 3">D2a</strain>
    </source>
</reference>
<dbReference type="RefSeq" id="WP_368009780.1">
    <property type="nucleotide sequence ID" value="NZ_JAMXFF010000093.1"/>
</dbReference>
<comment type="caution">
    <text evidence="2">The sequence shown here is derived from an EMBL/GenBank/DDBJ whole genome shotgun (WGS) entry which is preliminary data.</text>
</comment>
<accession>A0ABT2N035</accession>
<keyword evidence="1" id="KW-0175">Coiled coil</keyword>
<feature type="coiled-coil region" evidence="1">
    <location>
        <begin position="325"/>
        <end position="440"/>
    </location>
</feature>
<protein>
    <submittedName>
        <fullName evidence="2">Uncharacterized protein</fullName>
    </submittedName>
</protein>
<gene>
    <name evidence="2" type="ORF">NG799_29040</name>
</gene>